<evidence type="ECO:0000313" key="3">
    <source>
        <dbReference type="Proteomes" id="UP001283341"/>
    </source>
</evidence>
<name>A0AAE0I0S8_9PEZI</name>
<reference evidence="2" key="1">
    <citation type="journal article" date="2023" name="Mol. Phylogenet. Evol.">
        <title>Genome-scale phylogeny and comparative genomics of the fungal order Sordariales.</title>
        <authorList>
            <person name="Hensen N."/>
            <person name="Bonometti L."/>
            <person name="Westerberg I."/>
            <person name="Brannstrom I.O."/>
            <person name="Guillou S."/>
            <person name="Cros-Aarteil S."/>
            <person name="Calhoun S."/>
            <person name="Haridas S."/>
            <person name="Kuo A."/>
            <person name="Mondo S."/>
            <person name="Pangilinan J."/>
            <person name="Riley R."/>
            <person name="LaButti K."/>
            <person name="Andreopoulos B."/>
            <person name="Lipzen A."/>
            <person name="Chen C."/>
            <person name="Yan M."/>
            <person name="Daum C."/>
            <person name="Ng V."/>
            <person name="Clum A."/>
            <person name="Steindorff A."/>
            <person name="Ohm R.A."/>
            <person name="Martin F."/>
            <person name="Silar P."/>
            <person name="Natvig D.O."/>
            <person name="Lalanne C."/>
            <person name="Gautier V."/>
            <person name="Ament-Velasquez S.L."/>
            <person name="Kruys A."/>
            <person name="Hutchinson M.I."/>
            <person name="Powell A.J."/>
            <person name="Barry K."/>
            <person name="Miller A.N."/>
            <person name="Grigoriev I.V."/>
            <person name="Debuchy R."/>
            <person name="Gladieux P."/>
            <person name="Hiltunen Thoren M."/>
            <person name="Johannesson H."/>
        </authorList>
    </citation>
    <scope>NUCLEOTIDE SEQUENCE</scope>
    <source>
        <strain evidence="2">CBS 118394</strain>
    </source>
</reference>
<dbReference type="EMBL" id="JAUEDM010000005">
    <property type="protein sequence ID" value="KAK3316405.1"/>
    <property type="molecule type" value="Genomic_DNA"/>
</dbReference>
<organism evidence="2 3">
    <name type="scientific">Apodospora peruviana</name>
    <dbReference type="NCBI Taxonomy" id="516989"/>
    <lineage>
        <taxon>Eukaryota</taxon>
        <taxon>Fungi</taxon>
        <taxon>Dikarya</taxon>
        <taxon>Ascomycota</taxon>
        <taxon>Pezizomycotina</taxon>
        <taxon>Sordariomycetes</taxon>
        <taxon>Sordariomycetidae</taxon>
        <taxon>Sordariales</taxon>
        <taxon>Lasiosphaeriaceae</taxon>
        <taxon>Apodospora</taxon>
    </lineage>
</organism>
<evidence type="ECO:0000313" key="2">
    <source>
        <dbReference type="EMBL" id="KAK3316405.1"/>
    </source>
</evidence>
<proteinExistence type="predicted"/>
<comment type="caution">
    <text evidence="2">The sequence shown here is derived from an EMBL/GenBank/DDBJ whole genome shotgun (WGS) entry which is preliminary data.</text>
</comment>
<protein>
    <submittedName>
        <fullName evidence="2">Uncharacterized protein</fullName>
    </submittedName>
</protein>
<evidence type="ECO:0000256" key="1">
    <source>
        <dbReference type="SAM" id="MobiDB-lite"/>
    </source>
</evidence>
<sequence>MKRCSHFTPDQPKNAPDSDEQGRQSFPYRHLTHPSDIPHYPFKVPDTDSSHLPSNITHCHAYAFRAFLPLCLSSTLVFCAELHSLHRPPSSVVQFLATSGFFRPLPCFITKDFGSGALAAWLFAPYDIGNDMAAYLVPCVLALALAHPGCRDEGILLTRRLSLVCVCLCLTVRRCRFGRRSWTADDAPLVRRRASLVDGRGVFGV</sequence>
<keyword evidence="3" id="KW-1185">Reference proteome</keyword>
<reference evidence="2" key="2">
    <citation type="submission" date="2023-06" db="EMBL/GenBank/DDBJ databases">
        <authorList>
            <consortium name="Lawrence Berkeley National Laboratory"/>
            <person name="Haridas S."/>
            <person name="Hensen N."/>
            <person name="Bonometti L."/>
            <person name="Westerberg I."/>
            <person name="Brannstrom I.O."/>
            <person name="Guillou S."/>
            <person name="Cros-Aarteil S."/>
            <person name="Calhoun S."/>
            <person name="Kuo A."/>
            <person name="Mondo S."/>
            <person name="Pangilinan J."/>
            <person name="Riley R."/>
            <person name="Labutti K."/>
            <person name="Andreopoulos B."/>
            <person name="Lipzen A."/>
            <person name="Chen C."/>
            <person name="Yanf M."/>
            <person name="Daum C."/>
            <person name="Ng V."/>
            <person name="Clum A."/>
            <person name="Steindorff A."/>
            <person name="Ohm R."/>
            <person name="Martin F."/>
            <person name="Silar P."/>
            <person name="Natvig D."/>
            <person name="Lalanne C."/>
            <person name="Gautier V."/>
            <person name="Ament-Velasquez S.L."/>
            <person name="Kruys A."/>
            <person name="Hutchinson M.I."/>
            <person name="Powell A.J."/>
            <person name="Barry K."/>
            <person name="Miller A.N."/>
            <person name="Grigoriev I.V."/>
            <person name="Debuchy R."/>
            <person name="Gladieux P."/>
            <person name="Thoren M.H."/>
            <person name="Johannesson H."/>
        </authorList>
    </citation>
    <scope>NUCLEOTIDE SEQUENCE</scope>
    <source>
        <strain evidence="2">CBS 118394</strain>
    </source>
</reference>
<dbReference type="AlphaFoldDB" id="A0AAE0I0S8"/>
<dbReference type="Proteomes" id="UP001283341">
    <property type="component" value="Unassembled WGS sequence"/>
</dbReference>
<gene>
    <name evidence="2" type="ORF">B0H66DRAFT_293962</name>
</gene>
<feature type="region of interest" description="Disordered" evidence="1">
    <location>
        <begin position="1"/>
        <end position="28"/>
    </location>
</feature>
<accession>A0AAE0I0S8</accession>